<dbReference type="EMBL" id="FQVI01000018">
    <property type="protein sequence ID" value="SHF25146.1"/>
    <property type="molecule type" value="Genomic_DNA"/>
</dbReference>
<keyword evidence="1" id="KW-0472">Membrane</keyword>
<accession>A0A1M5A589</accession>
<dbReference type="STRING" id="1122155.SAMN02745158_03030"/>
<sequence length="339" mass="37846">MEKNIYTLLNEIETDMDHYKREDLSEFEKKRLKVYTGKLRKKKHRVRKTAAAAACAAVVLGAVGITMFSDQVYAQIKAVSYDIASFLGIKKDLAPYKTVVSKSVTKEGLTVTLNEVILDKDELVISVTQTSEDGYPTEKSQAEASLDAFLYINGREASGSASGGARKISEDTIESVINCDVKNLNMDEKYDIELKFYRQGDFDTAWEFAFSTSGEELAEHTREIPLYDSFELPDGSSITLDTYTSNDLGQKIYFSSDRKRIEYDIMLKGEDNLGNPVSFYLSRLEGNKGKLKIDDLTGEISEDAASLQLTPYAVAFPKESGKMSSDYEQVGDAVEIKLQ</sequence>
<dbReference type="InterPro" id="IPR025436">
    <property type="entry name" value="DUF4179"/>
</dbReference>
<evidence type="ECO:0000259" key="2">
    <source>
        <dbReference type="Pfam" id="PF13786"/>
    </source>
</evidence>
<reference evidence="3 4" key="1">
    <citation type="submission" date="2016-11" db="EMBL/GenBank/DDBJ databases">
        <authorList>
            <person name="Jaros S."/>
            <person name="Januszkiewicz K."/>
            <person name="Wedrychowicz H."/>
        </authorList>
    </citation>
    <scope>NUCLEOTIDE SEQUENCE [LARGE SCALE GENOMIC DNA]</scope>
    <source>
        <strain evidence="3 4">DSM 17459</strain>
    </source>
</reference>
<name>A0A1M5A589_9CLOT</name>
<dbReference type="Proteomes" id="UP000184245">
    <property type="component" value="Unassembled WGS sequence"/>
</dbReference>
<evidence type="ECO:0000313" key="4">
    <source>
        <dbReference type="Proteomes" id="UP000184245"/>
    </source>
</evidence>
<keyword evidence="4" id="KW-1185">Reference proteome</keyword>
<dbReference type="AlphaFoldDB" id="A0A1M5A589"/>
<dbReference type="Gene3D" id="2.60.40.1630">
    <property type="entry name" value="bacillus anthracis domain"/>
    <property type="match status" value="1"/>
</dbReference>
<keyword evidence="1" id="KW-1133">Transmembrane helix</keyword>
<proteinExistence type="predicted"/>
<dbReference type="Pfam" id="PF13786">
    <property type="entry name" value="DUF4179"/>
    <property type="match status" value="1"/>
</dbReference>
<evidence type="ECO:0000256" key="1">
    <source>
        <dbReference type="SAM" id="Phobius"/>
    </source>
</evidence>
<gene>
    <name evidence="3" type="ORF">SAMN02745158_03030</name>
</gene>
<feature type="domain" description="DUF4179" evidence="2">
    <location>
        <begin position="41"/>
        <end position="128"/>
    </location>
</feature>
<evidence type="ECO:0000313" key="3">
    <source>
        <dbReference type="EMBL" id="SHF25146.1"/>
    </source>
</evidence>
<keyword evidence="1" id="KW-0812">Transmembrane</keyword>
<organism evidence="3 4">
    <name type="scientific">Lactonifactor longoviformis DSM 17459</name>
    <dbReference type="NCBI Taxonomy" id="1122155"/>
    <lineage>
        <taxon>Bacteria</taxon>
        <taxon>Bacillati</taxon>
        <taxon>Bacillota</taxon>
        <taxon>Clostridia</taxon>
        <taxon>Eubacteriales</taxon>
        <taxon>Clostridiaceae</taxon>
        <taxon>Lactonifactor</taxon>
    </lineage>
</organism>
<dbReference type="RefSeq" id="WP_072853236.1">
    <property type="nucleotide sequence ID" value="NZ_FQVI01000018.1"/>
</dbReference>
<protein>
    <recommendedName>
        <fullName evidence="2">DUF4179 domain-containing protein</fullName>
    </recommendedName>
</protein>
<dbReference type="OrthoDB" id="1695052at2"/>
<feature type="transmembrane region" description="Helical" evidence="1">
    <location>
        <begin position="49"/>
        <end position="68"/>
    </location>
</feature>